<evidence type="ECO:0000256" key="1">
    <source>
        <dbReference type="SAM" id="MobiDB-lite"/>
    </source>
</evidence>
<comment type="caution">
    <text evidence="2">The sequence shown here is derived from an EMBL/GenBank/DDBJ whole genome shotgun (WGS) entry which is preliminary data.</text>
</comment>
<dbReference type="EMBL" id="JAAMPC010000001">
    <property type="protein sequence ID" value="KAG2331578.1"/>
    <property type="molecule type" value="Genomic_DNA"/>
</dbReference>
<name>A0A8X7WIG3_BRACI</name>
<dbReference type="Proteomes" id="UP000886595">
    <property type="component" value="Unassembled WGS sequence"/>
</dbReference>
<reference evidence="2 3" key="1">
    <citation type="submission" date="2020-02" db="EMBL/GenBank/DDBJ databases">
        <authorList>
            <person name="Ma Q."/>
            <person name="Huang Y."/>
            <person name="Song X."/>
            <person name="Pei D."/>
        </authorList>
    </citation>
    <scope>NUCLEOTIDE SEQUENCE [LARGE SCALE GENOMIC DNA]</scope>
    <source>
        <strain evidence="2">Sxm20200214</strain>
        <tissue evidence="2">Leaf</tissue>
    </source>
</reference>
<evidence type="ECO:0000313" key="2">
    <source>
        <dbReference type="EMBL" id="KAG2331578.1"/>
    </source>
</evidence>
<dbReference type="AlphaFoldDB" id="A0A8X7WIG3"/>
<keyword evidence="3" id="KW-1185">Reference proteome</keyword>
<sequence>MLPKKDIQKQLDDQAEALRDAVTDLRREFRHTLQVSIEAAMRTVLEAHPQAPQGQNRHEQNLGEEEDDDLVDDNPFAGLQERQVLPQNQDVMAAQGGENRNWESGFRLELPEFNGSLKPDELLDWIRCDARTIGGYSFQGNGFSLVAASKRTENPSRKGTY</sequence>
<protein>
    <submittedName>
        <fullName evidence="2">Uncharacterized protein</fullName>
    </submittedName>
</protein>
<evidence type="ECO:0000313" key="3">
    <source>
        <dbReference type="Proteomes" id="UP000886595"/>
    </source>
</evidence>
<feature type="region of interest" description="Disordered" evidence="1">
    <location>
        <begin position="48"/>
        <end position="100"/>
    </location>
</feature>
<accession>A0A8X7WIG3</accession>
<gene>
    <name evidence="2" type="ORF">Bca52824_002758</name>
</gene>
<proteinExistence type="predicted"/>
<feature type="compositionally biased region" description="Acidic residues" evidence="1">
    <location>
        <begin position="62"/>
        <end position="72"/>
    </location>
</feature>
<dbReference type="OrthoDB" id="1934635at2759"/>
<organism evidence="2 3">
    <name type="scientific">Brassica carinata</name>
    <name type="common">Ethiopian mustard</name>
    <name type="synonym">Abyssinian cabbage</name>
    <dbReference type="NCBI Taxonomy" id="52824"/>
    <lineage>
        <taxon>Eukaryota</taxon>
        <taxon>Viridiplantae</taxon>
        <taxon>Streptophyta</taxon>
        <taxon>Embryophyta</taxon>
        <taxon>Tracheophyta</taxon>
        <taxon>Spermatophyta</taxon>
        <taxon>Magnoliopsida</taxon>
        <taxon>eudicotyledons</taxon>
        <taxon>Gunneridae</taxon>
        <taxon>Pentapetalae</taxon>
        <taxon>rosids</taxon>
        <taxon>malvids</taxon>
        <taxon>Brassicales</taxon>
        <taxon>Brassicaceae</taxon>
        <taxon>Brassiceae</taxon>
        <taxon>Brassica</taxon>
    </lineage>
</organism>